<protein>
    <submittedName>
        <fullName evidence="2">D-aminoacylase</fullName>
        <ecNumber evidence="2">3.5.1.-</ecNumber>
    </submittedName>
</protein>
<organism evidence="2 3">
    <name type="scientific">Geochorda subterranea</name>
    <dbReference type="NCBI Taxonomy" id="3109564"/>
    <lineage>
        <taxon>Bacteria</taxon>
        <taxon>Bacillati</taxon>
        <taxon>Bacillota</taxon>
        <taxon>Limnochordia</taxon>
        <taxon>Limnochordales</taxon>
        <taxon>Geochordaceae</taxon>
        <taxon>Geochorda</taxon>
    </lineage>
</organism>
<dbReference type="PANTHER" id="PTHR11647:SF1">
    <property type="entry name" value="COLLAPSIN RESPONSE MEDIATOR PROTEIN"/>
    <property type="match status" value="1"/>
</dbReference>
<dbReference type="SUPFAM" id="SSF51338">
    <property type="entry name" value="Composite domain of metallo-dependent hydrolases"/>
    <property type="match status" value="1"/>
</dbReference>
<dbReference type="Gene3D" id="3.20.20.140">
    <property type="entry name" value="Metal-dependent hydrolases"/>
    <property type="match status" value="1"/>
</dbReference>
<dbReference type="InterPro" id="IPR013108">
    <property type="entry name" value="Amidohydro_3"/>
</dbReference>
<dbReference type="Proteomes" id="UP001333102">
    <property type="component" value="Chromosome"/>
</dbReference>
<dbReference type="Gene3D" id="3.30.1490.130">
    <property type="entry name" value="D-aminoacylase. Domain 3"/>
    <property type="match status" value="1"/>
</dbReference>
<evidence type="ECO:0000313" key="2">
    <source>
        <dbReference type="EMBL" id="WRP14470.1"/>
    </source>
</evidence>
<evidence type="ECO:0000313" key="3">
    <source>
        <dbReference type="Proteomes" id="UP001333102"/>
    </source>
</evidence>
<evidence type="ECO:0000259" key="1">
    <source>
        <dbReference type="Pfam" id="PF07969"/>
    </source>
</evidence>
<dbReference type="Gene3D" id="2.30.40.10">
    <property type="entry name" value="Urease, subunit C, domain 1"/>
    <property type="match status" value="1"/>
</dbReference>
<dbReference type="InterPro" id="IPR023100">
    <property type="entry name" value="D-aminoacylase_insert_dom_sf"/>
</dbReference>
<dbReference type="SUPFAM" id="SSF51556">
    <property type="entry name" value="Metallo-dependent hydrolases"/>
    <property type="match status" value="1"/>
</dbReference>
<feature type="domain" description="Amidohydrolase 3" evidence="1">
    <location>
        <begin position="353"/>
        <end position="515"/>
    </location>
</feature>
<accession>A0ABZ1BNQ7</accession>
<dbReference type="InterPro" id="IPR050378">
    <property type="entry name" value="Metallo-dep_Hydrolases_sf"/>
</dbReference>
<sequence length="534" mass="58594">MTFDLIIADGLVVDGTGAPPRRADVGIVGDRIVAVADLSSANAIRRLDASGQIVAPGFIDMHTHSDLALLADGRAESTVRQGITTQVIGNCGLSPAPITNQVKEDVRKSLGIYDYGVEWTWESFGDYLQVLRQARFATHVVPLVGHGSIRSAAMGFDKRPPTADELETMHHLVTEAMEAGAFGMSTGLVYPPGMYSDTSELIELSKIVARYGGFYASHMRGEASTVVDSVREALQIGREAGVRVQISHHKAAGRVNWGRVRVTYSLIEEAARNLDVTYDIYPYTAGSANLSQLLPPWVHVGGTQAMLARLKDSELRPRIRYDVIHGTPDWPNFFPVDWKDIQIAHVGSERNRWMQGLTVQEVADQVGQDPVEFMMDLIVEEDNQVSMVNFVMSQDDVDFLIPKPQSMFGSDGWSITPGGPTGSGHPHPRCYGTFPRVLGHYVRERRLLSLEEAIHKMTGKASQKLGLSRRGEVREGYYADLVVFDPGTIADRATFANPHQFPVGVTWVLVDGQIAVDRCMASSVLNGKVLTPSR</sequence>
<dbReference type="RefSeq" id="WP_324668801.1">
    <property type="nucleotide sequence ID" value="NZ_CP141614.1"/>
</dbReference>
<keyword evidence="3" id="KW-1185">Reference proteome</keyword>
<dbReference type="Pfam" id="PF07969">
    <property type="entry name" value="Amidohydro_3"/>
    <property type="match status" value="2"/>
</dbReference>
<feature type="domain" description="Amidohydrolase 3" evidence="1">
    <location>
        <begin position="48"/>
        <end position="188"/>
    </location>
</feature>
<reference evidence="3" key="1">
    <citation type="submission" date="2023-12" db="EMBL/GenBank/DDBJ databases">
        <title>Novel isolates from deep terrestrial aquifers shed light on the physiology and ecology of the class Limnochordia.</title>
        <authorList>
            <person name="Karnachuk O.V."/>
            <person name="Lukina A.P."/>
            <person name="Avakyan M.R."/>
            <person name="Kadnikov V."/>
            <person name="Begmatov S."/>
            <person name="Beletsky A.V."/>
            <person name="Mardanov A.V."/>
            <person name="Ravin N.V."/>
        </authorList>
    </citation>
    <scope>NUCLEOTIDE SEQUENCE [LARGE SCALE GENOMIC DNA]</scope>
    <source>
        <strain evidence="3">LN</strain>
    </source>
</reference>
<dbReference type="InterPro" id="IPR011059">
    <property type="entry name" value="Metal-dep_hydrolase_composite"/>
</dbReference>
<dbReference type="GO" id="GO:0016787">
    <property type="term" value="F:hydrolase activity"/>
    <property type="evidence" value="ECO:0007669"/>
    <property type="project" value="UniProtKB-KW"/>
</dbReference>
<proteinExistence type="predicted"/>
<dbReference type="PANTHER" id="PTHR11647">
    <property type="entry name" value="HYDRANTOINASE/DIHYDROPYRIMIDINASE FAMILY MEMBER"/>
    <property type="match status" value="1"/>
</dbReference>
<dbReference type="EMBL" id="CP141614">
    <property type="protein sequence ID" value="WRP14470.1"/>
    <property type="molecule type" value="Genomic_DNA"/>
</dbReference>
<dbReference type="CDD" id="cd01297">
    <property type="entry name" value="D-aminoacylase"/>
    <property type="match status" value="1"/>
</dbReference>
<name>A0ABZ1BNQ7_9FIRM</name>
<dbReference type="EC" id="3.5.1.-" evidence="2"/>
<gene>
    <name evidence="2" type="ORF">VLY81_13785</name>
</gene>
<keyword evidence="2" id="KW-0378">Hydrolase</keyword>
<dbReference type="InterPro" id="IPR032466">
    <property type="entry name" value="Metal_Hydrolase"/>
</dbReference>